<feature type="transmembrane region" description="Helical" evidence="8">
    <location>
        <begin position="271"/>
        <end position="290"/>
    </location>
</feature>
<evidence type="ECO:0000313" key="11">
    <source>
        <dbReference type="EMBL" id="VDM53271.1"/>
    </source>
</evidence>
<dbReference type="InterPro" id="IPR050835">
    <property type="entry name" value="ABC_transporter_sub-D"/>
</dbReference>
<evidence type="ECO:0000256" key="6">
    <source>
        <dbReference type="ARBA" id="ARBA00022989"/>
    </source>
</evidence>
<dbReference type="AlphaFoldDB" id="A0A0R3PCV0"/>
<dbReference type="GO" id="GO:0016887">
    <property type="term" value="F:ATP hydrolysis activity"/>
    <property type="evidence" value="ECO:0007669"/>
    <property type="project" value="InterPro"/>
</dbReference>
<dbReference type="Pfam" id="PF00005">
    <property type="entry name" value="ABC_tran"/>
    <property type="match status" value="1"/>
</dbReference>
<dbReference type="PROSITE" id="PS50893">
    <property type="entry name" value="ABC_TRANSPORTER_2"/>
    <property type="match status" value="1"/>
</dbReference>
<keyword evidence="6 8" id="KW-1133">Transmembrane helix</keyword>
<keyword evidence="7 8" id="KW-0472">Membrane</keyword>
<reference evidence="13" key="1">
    <citation type="submission" date="2017-02" db="UniProtKB">
        <authorList>
            <consortium name="WormBaseParasite"/>
        </authorList>
    </citation>
    <scope>IDENTIFICATION</scope>
</reference>
<comment type="similarity">
    <text evidence="1">Belongs to the ABC transporter superfamily. ABCD family. Peroxisomal fatty acyl CoA transporter (TC 3.A.1.203) subfamily.</text>
</comment>
<proteinExistence type="inferred from homology"/>
<feature type="domain" description="ABC transmembrane type-1" evidence="10">
    <location>
        <begin position="56"/>
        <end position="283"/>
    </location>
</feature>
<gene>
    <name evidence="11" type="ORF">ACOC_LOCUS1686</name>
</gene>
<feature type="transmembrane region" description="Helical" evidence="8">
    <location>
        <begin position="12"/>
        <end position="28"/>
    </location>
</feature>
<dbReference type="SMART" id="SM00382">
    <property type="entry name" value="AAA"/>
    <property type="match status" value="1"/>
</dbReference>
<dbReference type="Gene3D" id="3.40.50.300">
    <property type="entry name" value="P-loop containing nucleotide triphosphate hydrolases"/>
    <property type="match status" value="1"/>
</dbReference>
<dbReference type="GO" id="GO:0005778">
    <property type="term" value="C:peroxisomal membrane"/>
    <property type="evidence" value="ECO:0007669"/>
    <property type="project" value="TreeGrafter"/>
</dbReference>
<keyword evidence="12" id="KW-1185">Reference proteome</keyword>
<evidence type="ECO:0000256" key="5">
    <source>
        <dbReference type="ARBA" id="ARBA00022840"/>
    </source>
</evidence>
<keyword evidence="4" id="KW-0547">Nucleotide-binding</keyword>
<dbReference type="GO" id="GO:0015910">
    <property type="term" value="P:long-chain fatty acid import into peroxisome"/>
    <property type="evidence" value="ECO:0007669"/>
    <property type="project" value="TreeGrafter"/>
</dbReference>
<evidence type="ECO:0000256" key="8">
    <source>
        <dbReference type="SAM" id="Phobius"/>
    </source>
</evidence>
<feature type="domain" description="ABC transporter" evidence="9">
    <location>
        <begin position="363"/>
        <end position="571"/>
    </location>
</feature>
<dbReference type="SUPFAM" id="SSF52540">
    <property type="entry name" value="P-loop containing nucleoside triphosphate hydrolases"/>
    <property type="match status" value="1"/>
</dbReference>
<keyword evidence="2" id="KW-0813">Transport</keyword>
<dbReference type="GO" id="GO:0007031">
    <property type="term" value="P:peroxisome organization"/>
    <property type="evidence" value="ECO:0007669"/>
    <property type="project" value="TreeGrafter"/>
</dbReference>
<dbReference type="InterPro" id="IPR003593">
    <property type="entry name" value="AAA+_ATPase"/>
</dbReference>
<dbReference type="STRING" id="334426.A0A0R3PCV0"/>
<dbReference type="SUPFAM" id="SSF90123">
    <property type="entry name" value="ABC transporter transmembrane region"/>
    <property type="match status" value="1"/>
</dbReference>
<dbReference type="EMBL" id="UYYA01000269">
    <property type="protein sequence ID" value="VDM53271.1"/>
    <property type="molecule type" value="Genomic_DNA"/>
</dbReference>
<evidence type="ECO:0000256" key="2">
    <source>
        <dbReference type="ARBA" id="ARBA00022448"/>
    </source>
</evidence>
<dbReference type="OrthoDB" id="422637at2759"/>
<dbReference type="PANTHER" id="PTHR11384">
    <property type="entry name" value="ATP-BINDING CASSETTE, SUB-FAMILY D MEMBER"/>
    <property type="match status" value="1"/>
</dbReference>
<accession>A0A0R3PCV0</accession>
<protein>
    <submittedName>
        <fullName evidence="13">ABC transporter domain-containing protein</fullName>
    </submittedName>
</protein>
<dbReference type="Proteomes" id="UP000267027">
    <property type="component" value="Unassembled WGS sequence"/>
</dbReference>
<dbReference type="WBParaSite" id="ACOC_0000168501-mRNA-1">
    <property type="protein sequence ID" value="ACOC_0000168501-mRNA-1"/>
    <property type="gene ID" value="ACOC_0000168501"/>
</dbReference>
<keyword evidence="5" id="KW-0067">ATP-binding</keyword>
<dbReference type="PROSITE" id="PS50929">
    <property type="entry name" value="ABC_TM1F"/>
    <property type="match status" value="1"/>
</dbReference>
<dbReference type="OMA" id="YNYQAYV"/>
<dbReference type="InterPro" id="IPR036640">
    <property type="entry name" value="ABC1_TM_sf"/>
</dbReference>
<evidence type="ECO:0000259" key="9">
    <source>
        <dbReference type="PROSITE" id="PS50893"/>
    </source>
</evidence>
<dbReference type="GO" id="GO:0006635">
    <property type="term" value="P:fatty acid beta-oxidation"/>
    <property type="evidence" value="ECO:0007669"/>
    <property type="project" value="TreeGrafter"/>
</dbReference>
<dbReference type="InterPro" id="IPR027417">
    <property type="entry name" value="P-loop_NTPase"/>
</dbReference>
<evidence type="ECO:0000259" key="10">
    <source>
        <dbReference type="PROSITE" id="PS50929"/>
    </source>
</evidence>
<dbReference type="Gene3D" id="1.20.1560.10">
    <property type="entry name" value="ABC transporter type 1, transmembrane domain"/>
    <property type="match status" value="1"/>
</dbReference>
<dbReference type="PANTHER" id="PTHR11384:SF65">
    <property type="entry name" value="ABC TRANSPORTER DOMAIN-CONTAINING PROTEIN"/>
    <property type="match status" value="1"/>
</dbReference>
<evidence type="ECO:0000256" key="1">
    <source>
        <dbReference type="ARBA" id="ARBA00008575"/>
    </source>
</evidence>
<name>A0A0R3PCV0_ANGCS</name>
<keyword evidence="3 8" id="KW-0812">Transmembrane</keyword>
<dbReference type="GO" id="GO:0005524">
    <property type="term" value="F:ATP binding"/>
    <property type="evidence" value="ECO:0007669"/>
    <property type="project" value="UniProtKB-KW"/>
</dbReference>
<evidence type="ECO:0000313" key="12">
    <source>
        <dbReference type="Proteomes" id="UP000267027"/>
    </source>
</evidence>
<dbReference type="InterPro" id="IPR003439">
    <property type="entry name" value="ABC_transporter-like_ATP-bd"/>
</dbReference>
<evidence type="ECO:0000256" key="4">
    <source>
        <dbReference type="ARBA" id="ARBA00022741"/>
    </source>
</evidence>
<feature type="transmembrane region" description="Helical" evidence="8">
    <location>
        <begin position="81"/>
        <end position="104"/>
    </location>
</feature>
<dbReference type="InterPro" id="IPR011527">
    <property type="entry name" value="ABC1_TM_dom"/>
</dbReference>
<feature type="transmembrane region" description="Helical" evidence="8">
    <location>
        <begin position="177"/>
        <end position="199"/>
    </location>
</feature>
<evidence type="ECO:0000256" key="7">
    <source>
        <dbReference type="ARBA" id="ARBA00023136"/>
    </source>
</evidence>
<reference evidence="11 12" key="2">
    <citation type="submission" date="2018-11" db="EMBL/GenBank/DDBJ databases">
        <authorList>
            <consortium name="Pathogen Informatics"/>
        </authorList>
    </citation>
    <scope>NUCLEOTIDE SEQUENCE [LARGE SCALE GENOMIC DNA]</scope>
    <source>
        <strain evidence="11 12">Costa Rica</strain>
    </source>
</reference>
<sequence>MVRLQPAKDFYLSFKFVTSFASLLRWLYPRFEYAAALTIFSLVNLDEVVNYHSGTIIGSFYSALLTKDEPKFWNLFWKATLIYFGQCLLLATTTFACWLLNIAIRKNLVTALHKYYYRNNTYHKLNSVDNIGIDNPDQRITQDAERMCSMLSKNIYPYVLICPGVIGFYTWKTWATAGPFGVGLIYGYFILGVIANRLIVSPITKWTARAEKSEGDFRYKHVTVRNNAEESAFYRAAEFERFQSDRFLNKVLSRQLAITLWRYPAQFLQNFFDYYGAVLSYAIQLFPIFVFHTYDDMSPSALAKQISNNAFYFIYLINSFTRLTDLAMNIGEMAGYSQRYALSTYTKVDHRPGIKLVAFPTACGGDDLGQTLAKLPRESRETIVLGLTLRVPKSKTLLITGTSGVGKTSLLRILKKNFTHDNTMFLPQRPYFPTGQLSLRQQILFPRIESEESTIDDNKILDILQSLKLGSLVSMCGGLAEPSNFEWQETLSPGEEQRLSIARVLYHQPSYVFLDEATSSLSLDAETEVYSLLQEYKISYISIGHRRSLEQFHEWELRLNDTASWELVPIREKSS</sequence>
<evidence type="ECO:0000313" key="13">
    <source>
        <dbReference type="WBParaSite" id="ACOC_0000168501-mRNA-1"/>
    </source>
</evidence>
<feature type="transmembrane region" description="Helical" evidence="8">
    <location>
        <begin position="155"/>
        <end position="171"/>
    </location>
</feature>
<dbReference type="Pfam" id="PF06472">
    <property type="entry name" value="ABC_membrane_2"/>
    <property type="match status" value="1"/>
</dbReference>
<evidence type="ECO:0000256" key="3">
    <source>
        <dbReference type="ARBA" id="ARBA00022692"/>
    </source>
</evidence>
<dbReference type="GO" id="GO:0042760">
    <property type="term" value="P:very long-chain fatty acid catabolic process"/>
    <property type="evidence" value="ECO:0007669"/>
    <property type="project" value="TreeGrafter"/>
</dbReference>
<dbReference type="GO" id="GO:0140359">
    <property type="term" value="F:ABC-type transporter activity"/>
    <property type="evidence" value="ECO:0007669"/>
    <property type="project" value="InterPro"/>
</dbReference>
<organism evidence="13">
    <name type="scientific">Angiostrongylus costaricensis</name>
    <name type="common">Nematode worm</name>
    <dbReference type="NCBI Taxonomy" id="334426"/>
    <lineage>
        <taxon>Eukaryota</taxon>
        <taxon>Metazoa</taxon>
        <taxon>Ecdysozoa</taxon>
        <taxon>Nematoda</taxon>
        <taxon>Chromadorea</taxon>
        <taxon>Rhabditida</taxon>
        <taxon>Rhabditina</taxon>
        <taxon>Rhabditomorpha</taxon>
        <taxon>Strongyloidea</taxon>
        <taxon>Metastrongylidae</taxon>
        <taxon>Angiostrongylus</taxon>
    </lineage>
</organism>
<dbReference type="GO" id="GO:0005324">
    <property type="term" value="F:long-chain fatty acid transmembrane transporter activity"/>
    <property type="evidence" value="ECO:0007669"/>
    <property type="project" value="TreeGrafter"/>
</dbReference>